<dbReference type="PROSITE" id="PS00137">
    <property type="entry name" value="SUBTILASE_HIS"/>
    <property type="match status" value="1"/>
</dbReference>
<dbReference type="PROSITE" id="PS00136">
    <property type="entry name" value="SUBTILASE_ASP"/>
    <property type="match status" value="1"/>
</dbReference>
<evidence type="ECO:0000256" key="2">
    <source>
        <dbReference type="ARBA" id="ARBA00022670"/>
    </source>
</evidence>
<dbReference type="EMBL" id="JARJCN010000051">
    <property type="protein sequence ID" value="KAJ7081161.1"/>
    <property type="molecule type" value="Genomic_DNA"/>
</dbReference>
<name>A0AAD6XQQ3_9AGAR</name>
<feature type="domain" description="Peptidase S8/S53" evidence="7">
    <location>
        <begin position="128"/>
        <end position="369"/>
    </location>
</feature>
<feature type="active site" description="Charge relay system" evidence="5">
    <location>
        <position position="172"/>
    </location>
</feature>
<keyword evidence="9" id="KW-1185">Reference proteome</keyword>
<evidence type="ECO:0000256" key="4">
    <source>
        <dbReference type="ARBA" id="ARBA00022825"/>
    </source>
</evidence>
<feature type="active site" description="Charge relay system" evidence="5">
    <location>
        <position position="137"/>
    </location>
</feature>
<keyword evidence="2 5" id="KW-0645">Protease</keyword>
<dbReference type="Proteomes" id="UP001222325">
    <property type="component" value="Unassembled WGS sequence"/>
</dbReference>
<dbReference type="Gene3D" id="3.40.50.200">
    <property type="entry name" value="Peptidase S8/S53 domain"/>
    <property type="match status" value="1"/>
</dbReference>
<gene>
    <name evidence="8" type="ORF">B0H15DRAFT_996262</name>
</gene>
<organism evidence="8 9">
    <name type="scientific">Mycena belliarum</name>
    <dbReference type="NCBI Taxonomy" id="1033014"/>
    <lineage>
        <taxon>Eukaryota</taxon>
        <taxon>Fungi</taxon>
        <taxon>Dikarya</taxon>
        <taxon>Basidiomycota</taxon>
        <taxon>Agaricomycotina</taxon>
        <taxon>Agaricomycetes</taxon>
        <taxon>Agaricomycetidae</taxon>
        <taxon>Agaricales</taxon>
        <taxon>Marasmiineae</taxon>
        <taxon>Mycenaceae</taxon>
        <taxon>Mycena</taxon>
    </lineage>
</organism>
<dbReference type="PANTHER" id="PTHR43806:SF11">
    <property type="entry name" value="CEREVISIN-RELATED"/>
    <property type="match status" value="1"/>
</dbReference>
<proteinExistence type="inferred from homology"/>
<feature type="active site" description="Charge relay system" evidence="5">
    <location>
        <position position="336"/>
    </location>
</feature>
<keyword evidence="4 5" id="KW-0720">Serine protease</keyword>
<evidence type="ECO:0000256" key="3">
    <source>
        <dbReference type="ARBA" id="ARBA00022801"/>
    </source>
</evidence>
<reference evidence="8" key="1">
    <citation type="submission" date="2023-03" db="EMBL/GenBank/DDBJ databases">
        <title>Massive genome expansion in bonnet fungi (Mycena s.s.) driven by repeated elements and novel gene families across ecological guilds.</title>
        <authorList>
            <consortium name="Lawrence Berkeley National Laboratory"/>
            <person name="Harder C.B."/>
            <person name="Miyauchi S."/>
            <person name="Viragh M."/>
            <person name="Kuo A."/>
            <person name="Thoen E."/>
            <person name="Andreopoulos B."/>
            <person name="Lu D."/>
            <person name="Skrede I."/>
            <person name="Drula E."/>
            <person name="Henrissat B."/>
            <person name="Morin E."/>
            <person name="Kohler A."/>
            <person name="Barry K."/>
            <person name="LaButti K."/>
            <person name="Morin E."/>
            <person name="Salamov A."/>
            <person name="Lipzen A."/>
            <person name="Mereny Z."/>
            <person name="Hegedus B."/>
            <person name="Baldrian P."/>
            <person name="Stursova M."/>
            <person name="Weitz H."/>
            <person name="Taylor A."/>
            <person name="Grigoriev I.V."/>
            <person name="Nagy L.G."/>
            <person name="Martin F."/>
            <person name="Kauserud H."/>
        </authorList>
    </citation>
    <scope>NUCLEOTIDE SEQUENCE</scope>
    <source>
        <strain evidence="8">CBHHK173m</strain>
    </source>
</reference>
<evidence type="ECO:0000313" key="8">
    <source>
        <dbReference type="EMBL" id="KAJ7081161.1"/>
    </source>
</evidence>
<dbReference type="PROSITE" id="PS51892">
    <property type="entry name" value="SUBTILASE"/>
    <property type="match status" value="1"/>
</dbReference>
<dbReference type="InterPro" id="IPR015500">
    <property type="entry name" value="Peptidase_S8_subtilisin-rel"/>
</dbReference>
<evidence type="ECO:0000259" key="7">
    <source>
        <dbReference type="Pfam" id="PF00082"/>
    </source>
</evidence>
<dbReference type="InterPro" id="IPR000209">
    <property type="entry name" value="Peptidase_S8/S53_dom"/>
</dbReference>
<dbReference type="GO" id="GO:0004252">
    <property type="term" value="F:serine-type endopeptidase activity"/>
    <property type="evidence" value="ECO:0007669"/>
    <property type="project" value="UniProtKB-UniRule"/>
</dbReference>
<protein>
    <submittedName>
        <fullName evidence="8">Peptidase S8/S53 domain-containing protein</fullName>
    </submittedName>
</protein>
<dbReference type="AlphaFoldDB" id="A0AAD6XQQ3"/>
<dbReference type="InterPro" id="IPR050131">
    <property type="entry name" value="Peptidase_S8_subtilisin-like"/>
</dbReference>
<dbReference type="SUPFAM" id="SSF52743">
    <property type="entry name" value="Subtilisin-like"/>
    <property type="match status" value="1"/>
</dbReference>
<evidence type="ECO:0000256" key="5">
    <source>
        <dbReference type="PROSITE-ProRule" id="PRU01240"/>
    </source>
</evidence>
<dbReference type="InterPro" id="IPR023827">
    <property type="entry name" value="Peptidase_S8_Asp-AS"/>
</dbReference>
<keyword evidence="6" id="KW-0732">Signal</keyword>
<comment type="caution">
    <text evidence="8">The sequence shown here is derived from an EMBL/GenBank/DDBJ whole genome shotgun (WGS) entry which is preliminary data.</text>
</comment>
<sequence>MQSHNILKMMFDLAFLTMALALVAQAAPRSICETALHRNCDPAEAPSPPKPNSTLSWLDDSQAARQQPLDFVLDTPDINVMLATQTLAPWALARLAQSPTLTGMDTATPTPTRAKSSDWSFEYDETWGAGVAVYIVDSGVAKHDELGNRLEAGRVIPSYDDGRGANVDVCNHGTGVASLVAGKTAGIARSATIVPIRIAEEKTCGVGSTTNADVVAGVGLAIEDFKVRKPTTGVINISWSTVHTDTLAKALEEAIGIGMHVVLSAGNDGADLGPSGPDKQRVKDVGQLVVGGVDWTDTRRMTSNYGDCITLWAPGASLTFASNAGPDAFRIDSGSSFAAPLVAGVVSALADGHKTPAQMRDLIVSSHTAAVGLKDIRGSPDRLLQSLIPSPKLQ</sequence>
<dbReference type="GO" id="GO:0005615">
    <property type="term" value="C:extracellular space"/>
    <property type="evidence" value="ECO:0007669"/>
    <property type="project" value="TreeGrafter"/>
</dbReference>
<evidence type="ECO:0000313" key="9">
    <source>
        <dbReference type="Proteomes" id="UP001222325"/>
    </source>
</evidence>
<dbReference type="PRINTS" id="PR00723">
    <property type="entry name" value="SUBTILISIN"/>
</dbReference>
<keyword evidence="3 5" id="KW-0378">Hydrolase</keyword>
<dbReference type="GO" id="GO:0006508">
    <property type="term" value="P:proteolysis"/>
    <property type="evidence" value="ECO:0007669"/>
    <property type="project" value="UniProtKB-KW"/>
</dbReference>
<dbReference type="InterPro" id="IPR022398">
    <property type="entry name" value="Peptidase_S8_His-AS"/>
</dbReference>
<dbReference type="Pfam" id="PF00082">
    <property type="entry name" value="Peptidase_S8"/>
    <property type="match status" value="1"/>
</dbReference>
<dbReference type="PANTHER" id="PTHR43806">
    <property type="entry name" value="PEPTIDASE S8"/>
    <property type="match status" value="1"/>
</dbReference>
<comment type="similarity">
    <text evidence="1 5">Belongs to the peptidase S8 family.</text>
</comment>
<evidence type="ECO:0000256" key="6">
    <source>
        <dbReference type="SAM" id="SignalP"/>
    </source>
</evidence>
<evidence type="ECO:0000256" key="1">
    <source>
        <dbReference type="ARBA" id="ARBA00011073"/>
    </source>
</evidence>
<feature type="chain" id="PRO_5042015510" evidence="6">
    <location>
        <begin position="22"/>
        <end position="394"/>
    </location>
</feature>
<feature type="signal peptide" evidence="6">
    <location>
        <begin position="1"/>
        <end position="21"/>
    </location>
</feature>
<accession>A0AAD6XQQ3</accession>
<dbReference type="InterPro" id="IPR036852">
    <property type="entry name" value="Peptidase_S8/S53_dom_sf"/>
</dbReference>